<dbReference type="EMBL" id="BAABBF010000005">
    <property type="protein sequence ID" value="GAA3713464.1"/>
    <property type="molecule type" value="Genomic_DNA"/>
</dbReference>
<proteinExistence type="predicted"/>
<dbReference type="RefSeq" id="WP_344693516.1">
    <property type="nucleotide sequence ID" value="NZ_BAABBF010000005.1"/>
</dbReference>
<dbReference type="Pfam" id="PF06821">
    <property type="entry name" value="Ser_hydrolase"/>
    <property type="match status" value="1"/>
</dbReference>
<accession>A0ABP7E2N9</accession>
<protein>
    <recommendedName>
        <fullName evidence="3">Alpha/beta hydrolase</fullName>
    </recommendedName>
</protein>
<comment type="caution">
    <text evidence="1">The sequence shown here is derived from an EMBL/GenBank/DDBJ whole genome shotgun (WGS) entry which is preliminary data.</text>
</comment>
<gene>
    <name evidence="1" type="ORF">GCM10022268_22800</name>
</gene>
<evidence type="ECO:0000313" key="2">
    <source>
        <dbReference type="Proteomes" id="UP001500523"/>
    </source>
</evidence>
<dbReference type="SUPFAM" id="SSF53474">
    <property type="entry name" value="alpha/beta-Hydrolases"/>
    <property type="match status" value="1"/>
</dbReference>
<dbReference type="Proteomes" id="UP001500523">
    <property type="component" value="Unassembled WGS sequence"/>
</dbReference>
<reference evidence="2" key="1">
    <citation type="journal article" date="2019" name="Int. J. Syst. Evol. Microbiol.">
        <title>The Global Catalogue of Microorganisms (GCM) 10K type strain sequencing project: providing services to taxonomists for standard genome sequencing and annotation.</title>
        <authorList>
            <consortium name="The Broad Institute Genomics Platform"/>
            <consortium name="The Broad Institute Genome Sequencing Center for Infectious Disease"/>
            <person name="Wu L."/>
            <person name="Ma J."/>
        </authorList>
    </citation>
    <scope>NUCLEOTIDE SEQUENCE [LARGE SCALE GENOMIC DNA]</scope>
    <source>
        <strain evidence="2">JCM 17498</strain>
    </source>
</reference>
<evidence type="ECO:0000313" key="1">
    <source>
        <dbReference type="EMBL" id="GAA3713464.1"/>
    </source>
</evidence>
<sequence length="198" mass="21398">MTALVTINGTLMDGMDTDRFSIVTVFGAATPAPAWQAMFGWPASGGDAVPLDVRSVADRTRWAAKLDDAVRGADRAVLLVADGLGCAASAWWARLSPSDYVARIAGAILLDPGRGDHRALFDSPRTRLPFPSLVIQPDGAAVGVAADDWGSRLIVNGRERRRADRPVAWRQAQQLFLRLTGQIVEQDVNRARARIARL</sequence>
<evidence type="ECO:0008006" key="3">
    <source>
        <dbReference type="Google" id="ProtNLM"/>
    </source>
</evidence>
<dbReference type="Gene3D" id="3.40.50.1820">
    <property type="entry name" value="alpha/beta hydrolase"/>
    <property type="match status" value="1"/>
</dbReference>
<name>A0ABP7E2N9_9SPHN</name>
<keyword evidence="2" id="KW-1185">Reference proteome</keyword>
<dbReference type="InterPro" id="IPR010662">
    <property type="entry name" value="RBBP9/YdeN"/>
</dbReference>
<dbReference type="InterPro" id="IPR029058">
    <property type="entry name" value="AB_hydrolase_fold"/>
</dbReference>
<organism evidence="1 2">
    <name type="scientific">Sphingomonas cynarae</name>
    <dbReference type="NCBI Taxonomy" id="930197"/>
    <lineage>
        <taxon>Bacteria</taxon>
        <taxon>Pseudomonadati</taxon>
        <taxon>Pseudomonadota</taxon>
        <taxon>Alphaproteobacteria</taxon>
        <taxon>Sphingomonadales</taxon>
        <taxon>Sphingomonadaceae</taxon>
        <taxon>Sphingomonas</taxon>
    </lineage>
</organism>